<proteinExistence type="predicted"/>
<dbReference type="Proteomes" id="UP001156259">
    <property type="component" value="Segment"/>
</dbReference>
<evidence type="ECO:0000313" key="1">
    <source>
        <dbReference type="EMBL" id="WAE39490.1"/>
    </source>
</evidence>
<reference evidence="1 2" key="1">
    <citation type="submission" date="2022-10" db="EMBL/GenBank/DDBJ databases">
        <title>Evolutionary Diversification of Methanotrophic Ca. Methanophagales (ANME-1) and Their Expansive Virome.</title>
        <authorList>
            <person name="Laso-Perez R."/>
            <person name="Wu F."/>
            <person name="Cremiere A."/>
            <person name="Speth D.R."/>
            <person name="Magyar J.S."/>
            <person name="Krupovic M."/>
            <person name="Orphan V.J."/>
        </authorList>
    </citation>
    <scope>NUCLEOTIDE SEQUENCE [LARGE SCALE GENOMIC DNA]</scope>
</reference>
<name>A0A9E9A8E2_9CAUD</name>
<keyword evidence="2" id="KW-1185">Reference proteome</keyword>
<accession>A0A9E9A8E2</accession>
<sequence length="43" mass="5218">MITQMGKKITQDNTKRQVYMITHKRQKVTWCNTPRGERDTHKE</sequence>
<gene>
    <name evidence="1" type="ORF">LDLAKGPJ_00066</name>
</gene>
<organism evidence="1 2">
    <name type="scientific">Methanophagales virus GBV301</name>
    <dbReference type="NCBI Taxonomy" id="2999280"/>
    <lineage>
        <taxon>Viruses</taxon>
        <taxon>Duplodnaviria</taxon>
        <taxon>Heunggongvirae</taxon>
        <taxon>Uroviricota</taxon>
        <taxon>Caudoviricetes</taxon>
        <taxon>Nakonvirales</taxon>
        <taxon>Ekchuahviridae</taxon>
        <taxon>Kukulkanvirus</taxon>
        <taxon>Kukulkanvirus guaymasense</taxon>
    </lineage>
</organism>
<evidence type="ECO:0000313" key="2">
    <source>
        <dbReference type="Proteomes" id="UP001156259"/>
    </source>
</evidence>
<protein>
    <submittedName>
        <fullName evidence="1">Uncharacterized protein</fullName>
    </submittedName>
</protein>
<dbReference type="EMBL" id="OP880252">
    <property type="protein sequence ID" value="WAE39490.1"/>
    <property type="molecule type" value="Genomic_DNA"/>
</dbReference>